<dbReference type="Gene3D" id="3.10.350.10">
    <property type="entry name" value="LysM domain"/>
    <property type="match status" value="2"/>
</dbReference>
<dbReference type="Pfam" id="PF01476">
    <property type="entry name" value="LysM"/>
    <property type="match status" value="2"/>
</dbReference>
<name>A0ABS9T9I1_9PSEU</name>
<dbReference type="RefSeq" id="WP_241035222.1">
    <property type="nucleotide sequence ID" value="NZ_BAAAJF010000018.1"/>
</dbReference>
<dbReference type="SMART" id="SM01043">
    <property type="entry name" value="BTAD"/>
    <property type="match status" value="1"/>
</dbReference>
<dbReference type="Gene3D" id="1.25.40.10">
    <property type="entry name" value="Tetratricopeptide repeat domain"/>
    <property type="match status" value="1"/>
</dbReference>
<feature type="transmembrane region" description="Helical" evidence="2">
    <location>
        <begin position="7"/>
        <end position="32"/>
    </location>
</feature>
<feature type="compositionally biased region" description="Acidic residues" evidence="1">
    <location>
        <begin position="714"/>
        <end position="723"/>
    </location>
</feature>
<accession>A0ABS9T9I1</accession>
<dbReference type="InterPro" id="IPR036779">
    <property type="entry name" value="LysM_dom_sf"/>
</dbReference>
<keyword evidence="2" id="KW-0812">Transmembrane</keyword>
<dbReference type="InterPro" id="IPR011990">
    <property type="entry name" value="TPR-like_helical_dom_sf"/>
</dbReference>
<dbReference type="EMBL" id="JAKXMK010000004">
    <property type="protein sequence ID" value="MCH6165190.1"/>
    <property type="molecule type" value="Genomic_DNA"/>
</dbReference>
<dbReference type="SMART" id="SM00257">
    <property type="entry name" value="LysM"/>
    <property type="match status" value="2"/>
</dbReference>
<feature type="region of interest" description="Disordered" evidence="1">
    <location>
        <begin position="264"/>
        <end position="340"/>
    </location>
</feature>
<dbReference type="InterPro" id="IPR005158">
    <property type="entry name" value="BTAD"/>
</dbReference>
<reference evidence="4 5" key="1">
    <citation type="submission" date="2022-03" db="EMBL/GenBank/DDBJ databases">
        <title>Pseudonocardia alaer sp. nov., a novel actinomycete isolated from reed forest soil.</title>
        <authorList>
            <person name="Wang L."/>
        </authorList>
    </citation>
    <scope>NUCLEOTIDE SEQUENCE [LARGE SCALE GENOMIC DNA]</scope>
    <source>
        <strain evidence="4 5">Y-16303</strain>
    </source>
</reference>
<dbReference type="Proteomes" id="UP001299970">
    <property type="component" value="Unassembled WGS sequence"/>
</dbReference>
<dbReference type="InterPro" id="IPR018392">
    <property type="entry name" value="LysM"/>
</dbReference>
<keyword evidence="2" id="KW-1133">Transmembrane helix</keyword>
<evidence type="ECO:0000256" key="1">
    <source>
        <dbReference type="SAM" id="MobiDB-lite"/>
    </source>
</evidence>
<feature type="domain" description="LysM" evidence="3">
    <location>
        <begin position="151"/>
        <end position="207"/>
    </location>
</feature>
<feature type="transmembrane region" description="Helical" evidence="2">
    <location>
        <begin position="58"/>
        <end position="84"/>
    </location>
</feature>
<dbReference type="CDD" id="cd00118">
    <property type="entry name" value="LysM"/>
    <property type="match status" value="1"/>
</dbReference>
<feature type="transmembrane region" description="Helical" evidence="2">
    <location>
        <begin position="105"/>
        <end position="129"/>
    </location>
</feature>
<dbReference type="PANTHER" id="PTHR34700:SF4">
    <property type="entry name" value="PHAGE-LIKE ELEMENT PBSX PROTEIN XKDP"/>
    <property type="match status" value="1"/>
</dbReference>
<dbReference type="PROSITE" id="PS51782">
    <property type="entry name" value="LYSM"/>
    <property type="match status" value="1"/>
</dbReference>
<feature type="region of interest" description="Disordered" evidence="1">
    <location>
        <begin position="714"/>
        <end position="741"/>
    </location>
</feature>
<dbReference type="PANTHER" id="PTHR34700">
    <property type="entry name" value="POTASSIUM BINDING PROTEIN KBP"/>
    <property type="match status" value="1"/>
</dbReference>
<evidence type="ECO:0000313" key="5">
    <source>
        <dbReference type="Proteomes" id="UP001299970"/>
    </source>
</evidence>
<gene>
    <name evidence="4" type="ORF">MMF94_05800</name>
</gene>
<evidence type="ECO:0000259" key="3">
    <source>
        <dbReference type="PROSITE" id="PS51782"/>
    </source>
</evidence>
<evidence type="ECO:0000256" key="2">
    <source>
        <dbReference type="SAM" id="Phobius"/>
    </source>
</evidence>
<feature type="compositionally biased region" description="Pro residues" evidence="1">
    <location>
        <begin position="320"/>
        <end position="334"/>
    </location>
</feature>
<keyword evidence="2" id="KW-0472">Membrane</keyword>
<feature type="compositionally biased region" description="Pro residues" evidence="1">
    <location>
        <begin position="298"/>
        <end position="310"/>
    </location>
</feature>
<feature type="region of interest" description="Disordered" evidence="1">
    <location>
        <begin position="680"/>
        <end position="700"/>
    </location>
</feature>
<proteinExistence type="predicted"/>
<sequence>MITLRRFATGFAAAVAVVAILFGVPLLLWLLARQLLLTVPLSGLSPVDLLLRPDDGTLLMAFLLLVGSCAWLVLAVSIIAELIATLAHRTAPRIDLPGFRLGRSIAAALVAAMLGASPAIAAPVTAVALTTVSSDVASSTPAASRPDRTGPVHIVKPRDTLWRIAETTLGDPLRWREIYDLNVGRTQPDGGRLTQASVLTVGWQLILPANARATIRVEPGDTLTQLASEYLGDPTRADELFAANTATPQPGGVVLEQPDLLQPGWTLFLPETPPQNTEPTPAPLAPNSSPPTDTAPEPVEPPQSPPPPPTASTEVRTSAPSPPPSAPAATPVPPATNSDSTGPALTIAALGVSSLVVGGLLTRLAVRRRRQLRHRPARHRIPVPADVPGRIEWSANTDTPTAATARLDLALRSLGLANYHGISLPILQSVRLTDVDALITLAARAGMPPPFVAVGEHDDWTLGADDPLPVPAEEASGRCAPFPTLVSIATDHDRTLLIDLEQRAVLRVGGNRSRARALLRHIAAELATSRTAEDTEVLLVDLGDDLEALNPDQLRAMPDLDTALTEIEDRAAATAAAAERLGIESVVEGRLRDVAADSWLPTVLLIGHEPGERERVRLDALEATTPGTTAVSIVVLDPSNATLLIGDDGTLALPDINDGPWRVAQLTEHAGTHLAAILGPTDEPALPVGPAQDPQPWAAGMQEDGSLRDVINEPAEDDEEEPEAPAAASATPTPPAPPADPEAARRLAIVEHQDPHLDADLAAWHHDGPPSVPMIAILGEPTVRAPGTTPTARPSWFAEVLVYLSLHPAGVTAAKAVTDLWPDGHRISPATIRHAFYGARRWAGRGLAGDPKATFVSDMQNDSTYRLRGHLLDWDLFRRLRKRGQARREAGHPEAVTDYEAALALVRGPVLSALRPGGYAWLNNHDQRHDLQIPGFIVDAAHELVDIALAEGDTALARRAAEQARLVDIDVAFDRPLTDLMRIAHAEDNRAELELYATLLLDARGFEVPEELASDSFAVLNKLLPAGPRRPRT</sequence>
<keyword evidence="5" id="KW-1185">Reference proteome</keyword>
<dbReference type="InterPro" id="IPR052196">
    <property type="entry name" value="Bact_Kbp"/>
</dbReference>
<protein>
    <submittedName>
        <fullName evidence="4">LysM peptidoglycan-binding domain-containing protein</fullName>
    </submittedName>
</protein>
<organism evidence="4 5">
    <name type="scientific">Pseudonocardia alaniniphila</name>
    <dbReference type="NCBI Taxonomy" id="75291"/>
    <lineage>
        <taxon>Bacteria</taxon>
        <taxon>Bacillati</taxon>
        <taxon>Actinomycetota</taxon>
        <taxon>Actinomycetes</taxon>
        <taxon>Pseudonocardiales</taxon>
        <taxon>Pseudonocardiaceae</taxon>
        <taxon>Pseudonocardia</taxon>
    </lineage>
</organism>
<comment type="caution">
    <text evidence="4">The sequence shown here is derived from an EMBL/GenBank/DDBJ whole genome shotgun (WGS) entry which is preliminary data.</text>
</comment>
<evidence type="ECO:0000313" key="4">
    <source>
        <dbReference type="EMBL" id="MCH6165190.1"/>
    </source>
</evidence>